<dbReference type="GO" id="GO:0005739">
    <property type="term" value="C:mitochondrion"/>
    <property type="evidence" value="ECO:0007669"/>
    <property type="project" value="TreeGrafter"/>
</dbReference>
<feature type="compositionally biased region" description="Polar residues" evidence="1">
    <location>
        <begin position="1"/>
        <end position="17"/>
    </location>
</feature>
<protein>
    <recommendedName>
        <fullName evidence="4">Tumor suppressor candidate 2</fullName>
    </recommendedName>
</protein>
<organism evidence="2 3">
    <name type="scientific">Polyplax serrata</name>
    <name type="common">Common mouse louse</name>
    <dbReference type="NCBI Taxonomy" id="468196"/>
    <lineage>
        <taxon>Eukaryota</taxon>
        <taxon>Metazoa</taxon>
        <taxon>Ecdysozoa</taxon>
        <taxon>Arthropoda</taxon>
        <taxon>Hexapoda</taxon>
        <taxon>Insecta</taxon>
        <taxon>Pterygota</taxon>
        <taxon>Neoptera</taxon>
        <taxon>Paraneoptera</taxon>
        <taxon>Psocodea</taxon>
        <taxon>Troctomorpha</taxon>
        <taxon>Phthiraptera</taxon>
        <taxon>Anoplura</taxon>
        <taxon>Polyplacidae</taxon>
        <taxon>Polyplax</taxon>
    </lineage>
</organism>
<comment type="caution">
    <text evidence="2">The sequence shown here is derived from an EMBL/GenBank/DDBJ whole genome shotgun (WGS) entry which is preliminary data.</text>
</comment>
<evidence type="ECO:0008006" key="4">
    <source>
        <dbReference type="Google" id="ProtNLM"/>
    </source>
</evidence>
<dbReference type="AlphaFoldDB" id="A0AAN8PUH5"/>
<sequence length="105" mass="11992">MGATSSRLAKKISNSFRSSSNDNLNNVSNENALQKFSRHLVFARRGSMYKDEDGDLAHEFYVEVPPKQGRKATMKRVYENLTPEGDVLYDIPRLHVDFPYIIANL</sequence>
<reference evidence="2 3" key="1">
    <citation type="submission" date="2023-10" db="EMBL/GenBank/DDBJ databases">
        <title>Genomes of two closely related lineages of the louse Polyplax serrata with different host specificities.</title>
        <authorList>
            <person name="Martinu J."/>
            <person name="Tarabai H."/>
            <person name="Stefka J."/>
            <person name="Hypsa V."/>
        </authorList>
    </citation>
    <scope>NUCLEOTIDE SEQUENCE [LARGE SCALE GENOMIC DNA]</scope>
    <source>
        <strain evidence="2">HR10_N</strain>
    </source>
</reference>
<dbReference type="Pfam" id="PF15000">
    <property type="entry name" value="TUSC2"/>
    <property type="match status" value="1"/>
</dbReference>
<gene>
    <name evidence="2" type="ORF">RUM43_012101</name>
</gene>
<accession>A0AAN8PUH5</accession>
<name>A0AAN8PUH5_POLSC</name>
<evidence type="ECO:0000313" key="3">
    <source>
        <dbReference type="Proteomes" id="UP001372834"/>
    </source>
</evidence>
<proteinExistence type="predicted"/>
<dbReference type="GO" id="GO:0051881">
    <property type="term" value="P:regulation of mitochondrial membrane potential"/>
    <property type="evidence" value="ECO:0007669"/>
    <property type="project" value="TreeGrafter"/>
</dbReference>
<dbReference type="PANTHER" id="PTHR15453">
    <property type="entry name" value="TUMOR SUPPRESSOR CANDIDATE 2"/>
    <property type="match status" value="1"/>
</dbReference>
<feature type="region of interest" description="Disordered" evidence="1">
    <location>
        <begin position="1"/>
        <end position="25"/>
    </location>
</feature>
<evidence type="ECO:0000256" key="1">
    <source>
        <dbReference type="SAM" id="MobiDB-lite"/>
    </source>
</evidence>
<dbReference type="EMBL" id="JAWJWE010000005">
    <property type="protein sequence ID" value="KAK6634699.1"/>
    <property type="molecule type" value="Genomic_DNA"/>
</dbReference>
<evidence type="ECO:0000313" key="2">
    <source>
        <dbReference type="EMBL" id="KAK6634699.1"/>
    </source>
</evidence>
<dbReference type="PANTHER" id="PTHR15453:SF8">
    <property type="entry name" value="TUMOR SUPPRESSOR CANDIDATE 2"/>
    <property type="match status" value="1"/>
</dbReference>
<dbReference type="Proteomes" id="UP001372834">
    <property type="component" value="Unassembled WGS sequence"/>
</dbReference>
<dbReference type="InterPro" id="IPR029393">
    <property type="entry name" value="FUS1"/>
</dbReference>